<organism evidence="3 4">
    <name type="scientific">Dipteronia sinensis</name>
    <dbReference type="NCBI Taxonomy" id="43782"/>
    <lineage>
        <taxon>Eukaryota</taxon>
        <taxon>Viridiplantae</taxon>
        <taxon>Streptophyta</taxon>
        <taxon>Embryophyta</taxon>
        <taxon>Tracheophyta</taxon>
        <taxon>Spermatophyta</taxon>
        <taxon>Magnoliopsida</taxon>
        <taxon>eudicotyledons</taxon>
        <taxon>Gunneridae</taxon>
        <taxon>Pentapetalae</taxon>
        <taxon>rosids</taxon>
        <taxon>malvids</taxon>
        <taxon>Sapindales</taxon>
        <taxon>Sapindaceae</taxon>
        <taxon>Hippocastanoideae</taxon>
        <taxon>Acereae</taxon>
        <taxon>Dipteronia</taxon>
    </lineage>
</organism>
<gene>
    <name evidence="3" type="ORF">Dsin_013571</name>
</gene>
<dbReference type="GO" id="GO:0043531">
    <property type="term" value="F:ADP binding"/>
    <property type="evidence" value="ECO:0007669"/>
    <property type="project" value="InterPro"/>
</dbReference>
<evidence type="ECO:0000313" key="3">
    <source>
        <dbReference type="EMBL" id="KAK3219601.1"/>
    </source>
</evidence>
<dbReference type="PANTHER" id="PTHR33463:SF220">
    <property type="entry name" value="NB-ARC DOMAIN-CONTAINING PROTEIN"/>
    <property type="match status" value="1"/>
</dbReference>
<proteinExistence type="predicted"/>
<evidence type="ECO:0000259" key="2">
    <source>
        <dbReference type="Pfam" id="PF00931"/>
    </source>
</evidence>
<dbReference type="Gene3D" id="3.40.50.300">
    <property type="entry name" value="P-loop containing nucleotide triphosphate hydrolases"/>
    <property type="match status" value="2"/>
</dbReference>
<dbReference type="FunFam" id="3.40.50.300:FF:001091">
    <property type="entry name" value="Probable disease resistance protein At1g61300"/>
    <property type="match status" value="1"/>
</dbReference>
<sequence>MKRTNQVQGWLQSVEVVMAEIDQLFKAQSQETEKLCLGGCCSTNCKSSYKFGNKVVKMLQVVDSLQKKGRDFGDNAAKRIPEDPMDKLPIERTKIGQDTVFDKLCRCLREEHVVGIIGLYGTGGVGKTTLLTQIGKTTLLTQINNKFCDEQLDFDVVIWNAVSKKLRLEKIQENIGKKIGPCDQQWKNQTFQEKAQDILKVLSQKKFVLLLDDIWNHVDLREVGIPNTTSTSKIIFTTRFEEVCCQMHAHKYFRVVYLGHDEAWELFQKNLQRVMLDRNPNILEQAKKLRKSVVVCHL</sequence>
<dbReference type="EMBL" id="JANJYJ010000004">
    <property type="protein sequence ID" value="KAK3219601.1"/>
    <property type="molecule type" value="Genomic_DNA"/>
</dbReference>
<dbReference type="AlphaFoldDB" id="A0AAE0AKD7"/>
<dbReference type="Pfam" id="PF00931">
    <property type="entry name" value="NB-ARC"/>
    <property type="match status" value="1"/>
</dbReference>
<dbReference type="Proteomes" id="UP001281410">
    <property type="component" value="Unassembled WGS sequence"/>
</dbReference>
<dbReference type="InterPro" id="IPR027417">
    <property type="entry name" value="P-loop_NTPase"/>
</dbReference>
<evidence type="ECO:0000256" key="1">
    <source>
        <dbReference type="ARBA" id="ARBA00022821"/>
    </source>
</evidence>
<reference evidence="3" key="1">
    <citation type="journal article" date="2023" name="Plant J.">
        <title>Genome sequences and population genomics provide insights into the demographic history, inbreeding, and mutation load of two 'living fossil' tree species of Dipteronia.</title>
        <authorList>
            <person name="Feng Y."/>
            <person name="Comes H.P."/>
            <person name="Chen J."/>
            <person name="Zhu S."/>
            <person name="Lu R."/>
            <person name="Zhang X."/>
            <person name="Li P."/>
            <person name="Qiu J."/>
            <person name="Olsen K.M."/>
            <person name="Qiu Y."/>
        </authorList>
    </citation>
    <scope>NUCLEOTIDE SEQUENCE</scope>
    <source>
        <strain evidence="3">NBL</strain>
    </source>
</reference>
<dbReference type="PANTHER" id="PTHR33463">
    <property type="entry name" value="NB-ARC DOMAIN-CONTAINING PROTEIN-RELATED"/>
    <property type="match status" value="1"/>
</dbReference>
<dbReference type="InterPro" id="IPR050905">
    <property type="entry name" value="Plant_NBS-LRR"/>
</dbReference>
<feature type="domain" description="NB-ARC" evidence="2">
    <location>
        <begin position="134"/>
        <end position="270"/>
    </location>
</feature>
<accession>A0AAE0AKD7</accession>
<keyword evidence="4" id="KW-1185">Reference proteome</keyword>
<keyword evidence="1" id="KW-0611">Plant defense</keyword>
<name>A0AAE0AKD7_9ROSI</name>
<evidence type="ECO:0000313" key="4">
    <source>
        <dbReference type="Proteomes" id="UP001281410"/>
    </source>
</evidence>
<dbReference type="PRINTS" id="PR00364">
    <property type="entry name" value="DISEASERSIST"/>
</dbReference>
<dbReference type="GO" id="GO:0006952">
    <property type="term" value="P:defense response"/>
    <property type="evidence" value="ECO:0007669"/>
    <property type="project" value="UniProtKB-KW"/>
</dbReference>
<dbReference type="SUPFAM" id="SSF52540">
    <property type="entry name" value="P-loop containing nucleoside triphosphate hydrolases"/>
    <property type="match status" value="1"/>
</dbReference>
<dbReference type="InterPro" id="IPR002182">
    <property type="entry name" value="NB-ARC"/>
</dbReference>
<protein>
    <recommendedName>
        <fullName evidence="2">NB-ARC domain-containing protein</fullName>
    </recommendedName>
</protein>
<comment type="caution">
    <text evidence="3">The sequence shown here is derived from an EMBL/GenBank/DDBJ whole genome shotgun (WGS) entry which is preliminary data.</text>
</comment>